<gene>
    <name evidence="4" type="primary">LOC101846010</name>
</gene>
<evidence type="ECO:0000313" key="4">
    <source>
        <dbReference type="RefSeq" id="XP_012940459.1"/>
    </source>
</evidence>
<dbReference type="SUPFAM" id="SSF52058">
    <property type="entry name" value="L domain-like"/>
    <property type="match status" value="1"/>
</dbReference>
<name>A0ABM1A456_APLCA</name>
<protein>
    <submittedName>
        <fullName evidence="4">Plant intracellular Ras-group-related LRR protein 4</fullName>
    </submittedName>
</protein>
<sequence>MPGKEKDDKPPPAMGPGSKIKGLIDALRKHLIVTEDKKKRQLLIDFTSVGFKTLPVEIPKNEEVCDLATRFLLQFNKLKKLPGNISELRFLRYVDMRSNQMSSIPASFFKIETLEYLDCSCNTLKSLPGTIKTCQLLHTLDVHDNRLKALPKTINKCSALQLLYAKDNQIRKMNKTLYELGAEIDLSYNKLTDLPTAKIKSPALRRLDVSHNQIPV</sequence>
<keyword evidence="2" id="KW-0677">Repeat</keyword>
<keyword evidence="1" id="KW-0433">Leucine-rich repeat</keyword>
<dbReference type="InterPro" id="IPR032675">
    <property type="entry name" value="LRR_dom_sf"/>
</dbReference>
<dbReference type="InterPro" id="IPR050216">
    <property type="entry name" value="LRR_domain-containing"/>
</dbReference>
<keyword evidence="3" id="KW-1185">Reference proteome</keyword>
<dbReference type="PANTHER" id="PTHR48051">
    <property type="match status" value="1"/>
</dbReference>
<evidence type="ECO:0000313" key="3">
    <source>
        <dbReference type="Proteomes" id="UP000694888"/>
    </source>
</evidence>
<feature type="non-terminal residue" evidence="4">
    <location>
        <position position="216"/>
    </location>
</feature>
<evidence type="ECO:0000256" key="2">
    <source>
        <dbReference type="ARBA" id="ARBA00022737"/>
    </source>
</evidence>
<dbReference type="InterPro" id="IPR001611">
    <property type="entry name" value="Leu-rich_rpt"/>
</dbReference>
<dbReference type="RefSeq" id="XP_012940459.1">
    <property type="nucleotide sequence ID" value="XM_013085005.1"/>
</dbReference>
<dbReference type="Gene3D" id="3.80.10.10">
    <property type="entry name" value="Ribonuclease Inhibitor"/>
    <property type="match status" value="1"/>
</dbReference>
<dbReference type="GeneID" id="101846010"/>
<reference evidence="4" key="1">
    <citation type="submission" date="2025-08" db="UniProtKB">
        <authorList>
            <consortium name="RefSeq"/>
        </authorList>
    </citation>
    <scope>IDENTIFICATION</scope>
</reference>
<dbReference type="PANTHER" id="PTHR48051:SF46">
    <property type="entry name" value="LEUCINE RICH REPEAT-CONTAINING DOMAIN PROTEIN"/>
    <property type="match status" value="1"/>
</dbReference>
<proteinExistence type="predicted"/>
<evidence type="ECO:0000256" key="1">
    <source>
        <dbReference type="ARBA" id="ARBA00022614"/>
    </source>
</evidence>
<dbReference type="Proteomes" id="UP000694888">
    <property type="component" value="Unplaced"/>
</dbReference>
<dbReference type="Pfam" id="PF13516">
    <property type="entry name" value="LRR_6"/>
    <property type="match status" value="1"/>
</dbReference>
<accession>A0ABM1A456</accession>
<organism evidence="3 4">
    <name type="scientific">Aplysia californica</name>
    <name type="common">California sea hare</name>
    <dbReference type="NCBI Taxonomy" id="6500"/>
    <lineage>
        <taxon>Eukaryota</taxon>
        <taxon>Metazoa</taxon>
        <taxon>Spiralia</taxon>
        <taxon>Lophotrochozoa</taxon>
        <taxon>Mollusca</taxon>
        <taxon>Gastropoda</taxon>
        <taxon>Heterobranchia</taxon>
        <taxon>Euthyneura</taxon>
        <taxon>Tectipleura</taxon>
        <taxon>Aplysiida</taxon>
        <taxon>Aplysioidea</taxon>
        <taxon>Aplysiidae</taxon>
        <taxon>Aplysia</taxon>
    </lineage>
</organism>